<proteinExistence type="predicted"/>
<evidence type="ECO:0000313" key="3">
    <source>
        <dbReference type="Proteomes" id="UP000800039"/>
    </source>
</evidence>
<evidence type="ECO:0000259" key="1">
    <source>
        <dbReference type="Pfam" id="PF06985"/>
    </source>
</evidence>
<comment type="caution">
    <text evidence="2">The sequence shown here is derived from an EMBL/GenBank/DDBJ whole genome shotgun (WGS) entry which is preliminary data.</text>
</comment>
<protein>
    <recommendedName>
        <fullName evidence="1">Heterokaryon incompatibility domain-containing protein</fullName>
    </recommendedName>
</protein>
<keyword evidence="3" id="KW-1185">Reference proteome</keyword>
<dbReference type="Pfam" id="PF06985">
    <property type="entry name" value="HET"/>
    <property type="match status" value="1"/>
</dbReference>
<dbReference type="InterPro" id="IPR052895">
    <property type="entry name" value="HetReg/Transcr_Mod"/>
</dbReference>
<dbReference type="PANTHER" id="PTHR24148:SF79">
    <property type="entry name" value="HETEROKARYON INCOMPATIBILITY DOMAIN-CONTAINING PROTEIN"/>
    <property type="match status" value="1"/>
</dbReference>
<dbReference type="EMBL" id="ML976617">
    <property type="protein sequence ID" value="KAF1843234.1"/>
    <property type="molecule type" value="Genomic_DNA"/>
</dbReference>
<dbReference type="InterPro" id="IPR010730">
    <property type="entry name" value="HET"/>
</dbReference>
<name>A0A9P4GDG4_9PLEO</name>
<dbReference type="Proteomes" id="UP000800039">
    <property type="component" value="Unassembled WGS sequence"/>
</dbReference>
<reference evidence="2" key="1">
    <citation type="submission" date="2020-01" db="EMBL/GenBank/DDBJ databases">
        <authorList>
            <consortium name="DOE Joint Genome Institute"/>
            <person name="Haridas S."/>
            <person name="Albert R."/>
            <person name="Binder M."/>
            <person name="Bloem J."/>
            <person name="Labutti K."/>
            <person name="Salamov A."/>
            <person name="Andreopoulos B."/>
            <person name="Baker S.E."/>
            <person name="Barry K."/>
            <person name="Bills G."/>
            <person name="Bluhm B.H."/>
            <person name="Cannon C."/>
            <person name="Castanera R."/>
            <person name="Culley D.E."/>
            <person name="Daum C."/>
            <person name="Ezra D."/>
            <person name="Gonzalez J.B."/>
            <person name="Henrissat B."/>
            <person name="Kuo A."/>
            <person name="Liang C."/>
            <person name="Lipzen A."/>
            <person name="Lutzoni F."/>
            <person name="Magnuson J."/>
            <person name="Mondo S."/>
            <person name="Nolan M."/>
            <person name="Ohm R."/>
            <person name="Pangilinan J."/>
            <person name="Park H.-J."/>
            <person name="Ramirez L."/>
            <person name="Alfaro M."/>
            <person name="Sun H."/>
            <person name="Tritt A."/>
            <person name="Yoshinaga Y."/>
            <person name="Zwiers L.-H."/>
            <person name="Turgeon B.G."/>
            <person name="Goodwin S.B."/>
            <person name="Spatafora J.W."/>
            <person name="Crous P.W."/>
            <person name="Grigoriev I.V."/>
        </authorList>
    </citation>
    <scope>NUCLEOTIDE SEQUENCE</scope>
    <source>
        <strain evidence="2">CBS 394.84</strain>
    </source>
</reference>
<accession>A0A9P4GDG4</accession>
<evidence type="ECO:0000313" key="2">
    <source>
        <dbReference type="EMBL" id="KAF1843234.1"/>
    </source>
</evidence>
<sequence>MLPYQYHILEHHDSIRVVVLHPSSHISDPLVCTIRHVRLSDASLKYEALSYTWGDATHQKAIHFNDGSIELRIGTNCHNALQHLRQKDHDRVLWVDAISIDQKNLTERASQVRIMDKIFRSASGVTVYLGEETAGSHTLFKELAEVDLAQDGYGGPPPNDTTIRELEILFQRSWFQRVWVLQEVSMNDSVTFMCGSAGASSNAVYVCVFGHFDTRLTKNFQPLALYLVYRPPQRFSTPQFNLWHLVFESRMCSATDPRDRVFALRSLIGPGQTEMDSLINYLKSVEEIFIEVAMFLLPVIGLRILTAVRHPHEKMDMPSWIPDWSQNLPLSAVFFFDESCEPGSIQYLPTRKPLNEHQIRRVLDRENNPHFELPVKGCRYAEVVYKSEMFSFANSDDAEVQMKKLYNSFDSLRVLADLEDIEDSCTMYEQLGQEIVDAMSLFDGGVLQAYLVREAHRLFKTYSDVELVHHFFNSLQLCRVILMDNGELAIVGRSVHEGDVVCVFSGADSPCALRSNENGTWTLVSGDCFIFTESFKPYMSAGEFMCDDYVAHHQDRLEEFKLR</sequence>
<feature type="domain" description="Heterokaryon incompatibility" evidence="1">
    <location>
        <begin position="46"/>
        <end position="183"/>
    </location>
</feature>
<gene>
    <name evidence="2" type="ORF">K460DRAFT_396592</name>
</gene>
<dbReference type="GeneID" id="63853360"/>
<organism evidence="2 3">
    <name type="scientific">Cucurbitaria berberidis CBS 394.84</name>
    <dbReference type="NCBI Taxonomy" id="1168544"/>
    <lineage>
        <taxon>Eukaryota</taxon>
        <taxon>Fungi</taxon>
        <taxon>Dikarya</taxon>
        <taxon>Ascomycota</taxon>
        <taxon>Pezizomycotina</taxon>
        <taxon>Dothideomycetes</taxon>
        <taxon>Pleosporomycetidae</taxon>
        <taxon>Pleosporales</taxon>
        <taxon>Pleosporineae</taxon>
        <taxon>Cucurbitariaceae</taxon>
        <taxon>Cucurbitaria</taxon>
    </lineage>
</organism>
<dbReference type="RefSeq" id="XP_040785797.1">
    <property type="nucleotide sequence ID" value="XM_040936109.1"/>
</dbReference>
<dbReference type="AlphaFoldDB" id="A0A9P4GDG4"/>
<dbReference type="OrthoDB" id="2157530at2759"/>
<dbReference type="PANTHER" id="PTHR24148">
    <property type="entry name" value="ANKYRIN REPEAT DOMAIN-CONTAINING PROTEIN 39 HOMOLOG-RELATED"/>
    <property type="match status" value="1"/>
</dbReference>